<name>A0A6C0CCD4_9ZZZZ</name>
<accession>A0A6C0CCD4</accession>
<reference evidence="1" key="1">
    <citation type="journal article" date="2020" name="Nature">
        <title>Giant virus diversity and host interactions through global metagenomics.</title>
        <authorList>
            <person name="Schulz F."/>
            <person name="Roux S."/>
            <person name="Paez-Espino D."/>
            <person name="Jungbluth S."/>
            <person name="Walsh D.A."/>
            <person name="Denef V.J."/>
            <person name="McMahon K.D."/>
            <person name="Konstantinidis K.T."/>
            <person name="Eloe-Fadrosh E.A."/>
            <person name="Kyrpides N.C."/>
            <person name="Woyke T."/>
        </authorList>
    </citation>
    <scope>NUCLEOTIDE SEQUENCE</scope>
    <source>
        <strain evidence="1">GVMAG-M-3300020192-26</strain>
    </source>
</reference>
<protein>
    <submittedName>
        <fullName evidence="1">Uncharacterized protein</fullName>
    </submittedName>
</protein>
<dbReference type="AlphaFoldDB" id="A0A6C0CCD4"/>
<proteinExistence type="predicted"/>
<evidence type="ECO:0000313" key="1">
    <source>
        <dbReference type="EMBL" id="QHT01194.1"/>
    </source>
</evidence>
<dbReference type="Pfam" id="PF19063">
    <property type="entry name" value="DUF5759"/>
    <property type="match status" value="1"/>
</dbReference>
<organism evidence="1">
    <name type="scientific">viral metagenome</name>
    <dbReference type="NCBI Taxonomy" id="1070528"/>
    <lineage>
        <taxon>unclassified sequences</taxon>
        <taxon>metagenomes</taxon>
        <taxon>organismal metagenomes</taxon>
    </lineage>
</organism>
<dbReference type="InterPro" id="IPR043977">
    <property type="entry name" value="DUF5759"/>
</dbReference>
<dbReference type="EMBL" id="MN739366">
    <property type="protein sequence ID" value="QHT01194.1"/>
    <property type="molecule type" value="Genomic_DNA"/>
</dbReference>
<sequence length="101" mass="12048">MELAHEDLYRKHDQLANLKRQTYEQIYKRCANTIKYTADIGELFCIFKIPNFLFGSDYPIINIPSCARYITEKLKKISKQMKTTFVEPDILIIDWRRDVDV</sequence>